<dbReference type="GO" id="GO:0005737">
    <property type="term" value="C:cytoplasm"/>
    <property type="evidence" value="ECO:0007669"/>
    <property type="project" value="TreeGrafter"/>
</dbReference>
<evidence type="ECO:0000256" key="3">
    <source>
        <dbReference type="ARBA" id="ARBA00022741"/>
    </source>
</evidence>
<keyword evidence="4" id="KW-0418">Kinase</keyword>
<dbReference type="GO" id="GO:0044877">
    <property type="term" value="F:protein-containing complex binding"/>
    <property type="evidence" value="ECO:0007669"/>
    <property type="project" value="InterPro"/>
</dbReference>
<feature type="compositionally biased region" description="Polar residues" evidence="6">
    <location>
        <begin position="1816"/>
        <end position="1831"/>
    </location>
</feature>
<dbReference type="GO" id="GO:0031931">
    <property type="term" value="C:TORC1 complex"/>
    <property type="evidence" value="ECO:0007669"/>
    <property type="project" value="TreeGrafter"/>
</dbReference>
<evidence type="ECO:0000313" key="10">
    <source>
        <dbReference type="Proteomes" id="UP000179807"/>
    </source>
</evidence>
<feature type="domain" description="PI3K/PI4K catalytic" evidence="7">
    <location>
        <begin position="2261"/>
        <end position="2692"/>
    </location>
</feature>
<dbReference type="RefSeq" id="XP_068366963.1">
    <property type="nucleotide sequence ID" value="XM_068498680.1"/>
</dbReference>
<dbReference type="Gene3D" id="3.30.1010.10">
    <property type="entry name" value="Phosphatidylinositol 3-kinase Catalytic Subunit, Chain A, domain 4"/>
    <property type="match status" value="1"/>
</dbReference>
<organism evidence="9 10">
    <name type="scientific">Tritrichomonas foetus</name>
    <dbReference type="NCBI Taxonomy" id="1144522"/>
    <lineage>
        <taxon>Eukaryota</taxon>
        <taxon>Metamonada</taxon>
        <taxon>Parabasalia</taxon>
        <taxon>Tritrichomonadida</taxon>
        <taxon>Tritrichomonadidae</taxon>
        <taxon>Tritrichomonas</taxon>
    </lineage>
</organism>
<dbReference type="PROSITE" id="PS51190">
    <property type="entry name" value="FATC"/>
    <property type="match status" value="1"/>
</dbReference>
<dbReference type="InterPro" id="IPR000403">
    <property type="entry name" value="PI3/4_kinase_cat_dom"/>
</dbReference>
<keyword evidence="3" id="KW-0547">Nucleotide-binding</keyword>
<dbReference type="Pfam" id="PF08771">
    <property type="entry name" value="FRB_dom"/>
    <property type="match status" value="1"/>
</dbReference>
<keyword evidence="2" id="KW-0808">Transferase</keyword>
<dbReference type="OrthoDB" id="381190at2759"/>
<dbReference type="SMART" id="SM00146">
    <property type="entry name" value="PI3Kc"/>
    <property type="match status" value="1"/>
</dbReference>
<dbReference type="EMBL" id="MLAK01000469">
    <property type="protein sequence ID" value="OHT13827.1"/>
    <property type="molecule type" value="Genomic_DNA"/>
</dbReference>
<dbReference type="InterPro" id="IPR036940">
    <property type="entry name" value="PI3/4_kinase_cat_sf"/>
</dbReference>
<evidence type="ECO:0000256" key="1">
    <source>
        <dbReference type="ARBA" id="ARBA00012513"/>
    </source>
</evidence>
<dbReference type="InterPro" id="IPR009076">
    <property type="entry name" value="FRB_dom"/>
</dbReference>
<dbReference type="Gene3D" id="1.10.1070.11">
    <property type="entry name" value="Phosphatidylinositol 3-/4-kinase, catalytic domain"/>
    <property type="match status" value="1"/>
</dbReference>
<keyword evidence="5" id="KW-0067">ATP-binding</keyword>
<dbReference type="InterPro" id="IPR050517">
    <property type="entry name" value="DDR_Repair_Kinase"/>
</dbReference>
<accession>A0A1J4KRE7</accession>
<evidence type="ECO:0000256" key="6">
    <source>
        <dbReference type="SAM" id="MobiDB-lite"/>
    </source>
</evidence>
<evidence type="ECO:0000259" key="8">
    <source>
        <dbReference type="PROSITE" id="PS51190"/>
    </source>
</evidence>
<dbReference type="SMART" id="SM01343">
    <property type="entry name" value="FATC"/>
    <property type="match status" value="1"/>
</dbReference>
<evidence type="ECO:0000259" key="7">
    <source>
        <dbReference type="PROSITE" id="PS50290"/>
    </source>
</evidence>
<protein>
    <recommendedName>
        <fullName evidence="1">non-specific serine/threonine protein kinase</fullName>
        <ecNumber evidence="1">2.7.11.1</ecNumber>
    </recommendedName>
</protein>
<dbReference type="GO" id="GO:0005524">
    <property type="term" value="F:ATP binding"/>
    <property type="evidence" value="ECO:0007669"/>
    <property type="project" value="UniProtKB-KW"/>
</dbReference>
<dbReference type="SMART" id="SM01345">
    <property type="entry name" value="Rapamycin_bind"/>
    <property type="match status" value="1"/>
</dbReference>
<dbReference type="InterPro" id="IPR018936">
    <property type="entry name" value="PI3/4_kinase_CS"/>
</dbReference>
<dbReference type="PROSITE" id="PS50290">
    <property type="entry name" value="PI3_4_KINASE_3"/>
    <property type="match status" value="1"/>
</dbReference>
<dbReference type="InterPro" id="IPR011009">
    <property type="entry name" value="Kinase-like_dom_sf"/>
</dbReference>
<dbReference type="SUPFAM" id="SSF56112">
    <property type="entry name" value="Protein kinase-like (PK-like)"/>
    <property type="match status" value="1"/>
</dbReference>
<dbReference type="PROSITE" id="PS00916">
    <property type="entry name" value="PI3_4_KINASE_2"/>
    <property type="match status" value="1"/>
</dbReference>
<dbReference type="Pfam" id="PF00454">
    <property type="entry name" value="PI3_PI4_kinase"/>
    <property type="match status" value="2"/>
</dbReference>
<proteinExistence type="predicted"/>
<keyword evidence="10" id="KW-1185">Reference proteome</keyword>
<evidence type="ECO:0000256" key="5">
    <source>
        <dbReference type="ARBA" id="ARBA00022840"/>
    </source>
</evidence>
<evidence type="ECO:0000256" key="2">
    <source>
        <dbReference type="ARBA" id="ARBA00022679"/>
    </source>
</evidence>
<gene>
    <name evidence="9" type="ORF">TRFO_15960</name>
</gene>
<feature type="domain" description="FATC" evidence="8">
    <location>
        <begin position="2686"/>
        <end position="2718"/>
    </location>
</feature>
<feature type="region of interest" description="Disordered" evidence="6">
    <location>
        <begin position="2404"/>
        <end position="2433"/>
    </location>
</feature>
<dbReference type="VEuPathDB" id="TrichDB:TRFO_15960"/>
<comment type="caution">
    <text evidence="9">The sequence shown here is derived from an EMBL/GenBank/DDBJ whole genome shotgun (WGS) entry which is preliminary data.</text>
</comment>
<dbReference type="PANTHER" id="PTHR11139">
    <property type="entry name" value="ATAXIA TELANGIECTASIA MUTATED ATM -RELATED"/>
    <property type="match status" value="1"/>
</dbReference>
<dbReference type="GO" id="GO:0016242">
    <property type="term" value="P:negative regulation of macroautophagy"/>
    <property type="evidence" value="ECO:0007669"/>
    <property type="project" value="TreeGrafter"/>
</dbReference>
<feature type="region of interest" description="Disordered" evidence="6">
    <location>
        <begin position="1808"/>
        <end position="1831"/>
    </location>
</feature>
<dbReference type="GeneID" id="94833384"/>
<dbReference type="InterPro" id="IPR003152">
    <property type="entry name" value="FATC_dom"/>
</dbReference>
<dbReference type="GO" id="GO:0031929">
    <property type="term" value="P:TOR signaling"/>
    <property type="evidence" value="ECO:0007669"/>
    <property type="project" value="TreeGrafter"/>
</dbReference>
<feature type="compositionally biased region" description="Basic and acidic residues" evidence="6">
    <location>
        <begin position="2407"/>
        <end position="2433"/>
    </location>
</feature>
<dbReference type="Proteomes" id="UP000179807">
    <property type="component" value="Unassembled WGS sequence"/>
</dbReference>
<dbReference type="PANTHER" id="PTHR11139:SF9">
    <property type="entry name" value="SERINE_THREONINE-PROTEIN KINASE MTOR"/>
    <property type="match status" value="1"/>
</dbReference>
<evidence type="ECO:0000313" key="9">
    <source>
        <dbReference type="EMBL" id="OHT13827.1"/>
    </source>
</evidence>
<dbReference type="Pfam" id="PF02260">
    <property type="entry name" value="FATC"/>
    <property type="match status" value="1"/>
</dbReference>
<evidence type="ECO:0000256" key="4">
    <source>
        <dbReference type="ARBA" id="ARBA00022777"/>
    </source>
</evidence>
<dbReference type="GO" id="GO:0031932">
    <property type="term" value="C:TORC2 complex"/>
    <property type="evidence" value="ECO:0007669"/>
    <property type="project" value="TreeGrafter"/>
</dbReference>
<dbReference type="GO" id="GO:0004674">
    <property type="term" value="F:protein serine/threonine kinase activity"/>
    <property type="evidence" value="ECO:0007669"/>
    <property type="project" value="UniProtKB-EC"/>
</dbReference>
<reference evidence="9" key="1">
    <citation type="submission" date="2016-10" db="EMBL/GenBank/DDBJ databases">
        <authorList>
            <person name="Benchimol M."/>
            <person name="Almeida L.G."/>
            <person name="Vasconcelos A.T."/>
            <person name="Perreira-Neves A."/>
            <person name="Rosa I.A."/>
            <person name="Tasca T."/>
            <person name="Bogo M.R."/>
            <person name="de Souza W."/>
        </authorList>
    </citation>
    <scope>NUCLEOTIDE SEQUENCE [LARGE SCALE GENOMIC DNA]</scope>
    <source>
        <strain evidence="9">K</strain>
    </source>
</reference>
<name>A0A1J4KRE7_9EUKA</name>
<dbReference type="EC" id="2.7.11.1" evidence="1"/>
<dbReference type="GO" id="GO:0005634">
    <property type="term" value="C:nucleus"/>
    <property type="evidence" value="ECO:0007669"/>
    <property type="project" value="TreeGrafter"/>
</dbReference>
<sequence length="2718" mass="319556">MFENVLHLIHPNPNHNYDIWKYEYHSIKNSLSPRLRILSNEQLSSIFSDWHKQISCIQAVETVEKFSNRVLLSSLLHFFTQNPLLTIYSDYEEFYDTKSLFVLRVITKAIKLFAENSQSFDLSFSSIKIHLIEMCKRGFKREQWPNVVYILKSMKKYIPDQAIGFLHNYSQSFYEIADQIGGKLQDIYIKTLFFYADYDRSSLLYLTSNNVHFLDNITEIKHPAQIYTIASLLSKHLQYEEYKVDKLFKIILDYFLSGKFLDYKNINKPKNSLLKFSNNDHDNFLRQTKNTYNNTHDHNIELNFISNKDFNSLHSNSVLSLSTKKLSNHNSFYRNKNGFLSIDNMNESVMLEKKRKSSFRILHAHSYDNPKKLILLNPENYSNDYSCSNNKSNDDYEYQNSLHNNIDRHDSTLVHQIQEFKQKNMKNKKGYCVCDYTKITQNEIAEYDFIKSIEIFIKLLNYISFSNFDKNQLLSFLLEYPTNSLCAYIEKNYDVLDLSLIEKSKIFYQKRKCNKYFCRFKLFKTLIKIHSNINFNFEFKIDVNNFSKEDICKHFIQVMKTKPSLLSKELKEKIIALKNDDNFLKVILCLHKYFPEFDGDIRELTKNNPVLYLKSLKCTTDPDSRNNILLKFILEESQTKFRLKAIKMLTPTENLANSNFFYTFLYDHCFKVRKEIFLILPKFYIINPLFEQPIIRKYIIHIISLIRTNNYCDLRIVSKMAKLADCFGTFCNTLANITPETNSLSSELIESLLLILNERYPFERNEDLFFDAASCVSSFGSCLHSSSLHSSSISPKSNASFRNQIFLSVDEPLLLKRDKSLLKAISNMGELCRPYLKSILNIFYVIFTTEKHEKFLLSTIKSLNNLCLRIKGGLNFNTEYPEIQKPILHLLKVVKCMNLKISLLQLLGSSFDSLNENKGDNTADSTFQNCVVSVIIKTLLSHDFDGHWWKMKVIAVIFEQNSERAAGYAIEFIKKIFKFLSVMRNNRPEILYQCLTIVLLKCPMAIISLMDDLISIIELRINEISCLKMCVTLIPTLPEEYSIFIQKIYNLVIERMMLYNFHYLKWSIRLLSLAIVHFKMPIDIYLCKLSRSSLLNEHEVVRSLEYLVQNTDVTNYLAHIYQITRPIKINTVNLFKSLSEFQHFEMFDLQNNFSDKNQKIKFIDLNRNMKSLSHEYSPPEIYFLNMKIFTTIENLNDFVGYLIVFSFRNSPDVIFRTFSEFVYSAWNLAAHLFPAAFLTIWKICSNEDRACFSKMLGQRIEKIKQIKNQELLNLIEFMDMKGYTFDIDYLKISLSTSSPYYSLLIIQRHFILNKNLPRSLTYKIYEISKKLNKKANLQALFNKFEHCIDPNLTASCHCFLGNWEQALSIYENENAPLTKKLLCLFSLRRYDEIVEYYDQFCLLPDDKDKIHSLAVYMWVFAVRRENYKISEILKKYKFIEKGNLLYPQIVYYITTKNYNKANELVDIAFKKLNNYDFEKGDTFSNQKKLCKLQLLSEFNEIINIYNCEVPTEVCDIWNRRVKDFERVDWMWERLILPRSILKPINSYHESYIPIISELRKGGHYEIIHHYFDKTLNLSCKSILYDERLKLEWDEGSNYEAYCLVATTLGFGLVENIYEFIYLTAYHKIHMPGVLLTSFSQSPVFGSDLRDYIAYYFETTSFENAMSILMEKSPKKQQYFFTHLTTKFPEQMFNLFSMNVNQHFDFSRVCQLTGKYSTLFYHEVSFRYYNAARQMNPCNISIMKGWAMVNLSLFIESHSEQISNENLAKLDSEELIPIDADRINESMGSLDLSDESSKQDYLYDEEEYDQQNYQENSGDNENSYGSEKSFNNSNSDEEILIHESLQSLDTSLLRRVSSQASFSDPIQNSLLYDQIKPNITIHDENKKDHDNFSFEQDDSIDVAQKIINGEAYKVGKTFVAKNCDRCDEITISEKDKAVVESRRKILKECTPDMNNHRQFALNIIDSCLCIVEYDENFYFEFLVQLFFALFSLKLPDDLPKDLENRILALSPKLILNMLPQISIHIDCDVAFIEKLFLIACKEDFQSVYFSLNFHVKNNCQNASLILERLENLFSNDKITCLNLSANQINNNKLNYTNISQIKSQNKFDIHRNSISANHFVPLNNSTNVVKECRIFDEGLAELSVNAFEKWKNSIEAASKSFFNCDNILAVQYNDFHHPKTEFDHIFIQKFGKKVIECENLFKKHTQDNMIEMWNKLYDLYSDIDDAWLDLTELSLSHCSPNLSNYEFHRMLIPGSTNTLYIIDEKVKICQTAQRPRCVNFIVKETGRKCEFLLKSKEDLRNDQRIMQFFNLLNTFFRKSFKRDNLEITRYKIIPLRKDCGLIRFVKNSESFQQIVEQFRSGNQTTKNRNTYKYQVGSINHEGLIRNQHFNQQNNEQNVELTSNQKANKPNDHLNNDENKHDVKHSSNQNHVKESNVEYYHENYCEEQKMNENNFSDEGNMKLMSGIIDDIPNKKWKYCIQKAPMDIERSLDSEFASETFETMNNLQKYEFFNYVDENTRAIELFDAFFHRSRSSFEIVTKMKTFTKSLAVMSMVGYVIGLGDRHPSNILINVSSGAAIHIDFGDCFESAQKRKKFPEKVPFRLTRMFANALEGNRSQGYFEQICVKVMKLMRKKKSSLSAQLTVFLKESQKEKSSIDKVIRKLSGNELNTEKSAELNNNNANETVLKQVKVEDQVRKLIEIAEDPINYCRHFRGWCPFW</sequence>